<comment type="caution">
    <text evidence="2">The sequence shown here is derived from an EMBL/GenBank/DDBJ whole genome shotgun (WGS) entry which is preliminary data.</text>
</comment>
<evidence type="ECO:0000313" key="2">
    <source>
        <dbReference type="EMBL" id="GFS44053.1"/>
    </source>
</evidence>
<organism evidence="2 3">
    <name type="scientific">Nephila pilipes</name>
    <name type="common">Giant wood spider</name>
    <name type="synonym">Nephila maculata</name>
    <dbReference type="NCBI Taxonomy" id="299642"/>
    <lineage>
        <taxon>Eukaryota</taxon>
        <taxon>Metazoa</taxon>
        <taxon>Ecdysozoa</taxon>
        <taxon>Arthropoda</taxon>
        <taxon>Chelicerata</taxon>
        <taxon>Arachnida</taxon>
        <taxon>Araneae</taxon>
        <taxon>Araneomorphae</taxon>
        <taxon>Entelegynae</taxon>
        <taxon>Araneoidea</taxon>
        <taxon>Nephilidae</taxon>
        <taxon>Nephila</taxon>
    </lineage>
</organism>
<protein>
    <submittedName>
        <fullName evidence="2">Uncharacterized protein</fullName>
    </submittedName>
</protein>
<accession>A0A8X6IFN0</accession>
<proteinExistence type="predicted"/>
<dbReference type="EMBL" id="BMAW01090282">
    <property type="protein sequence ID" value="GFS44053.1"/>
    <property type="molecule type" value="Genomic_DNA"/>
</dbReference>
<feature type="region of interest" description="Disordered" evidence="1">
    <location>
        <begin position="42"/>
        <end position="69"/>
    </location>
</feature>
<evidence type="ECO:0000256" key="1">
    <source>
        <dbReference type="SAM" id="MobiDB-lite"/>
    </source>
</evidence>
<name>A0A8X6IFN0_NEPPI</name>
<evidence type="ECO:0000313" key="3">
    <source>
        <dbReference type="Proteomes" id="UP000887013"/>
    </source>
</evidence>
<dbReference type="AlphaFoldDB" id="A0A8X6IFN0"/>
<dbReference type="Proteomes" id="UP000887013">
    <property type="component" value="Unassembled WGS sequence"/>
</dbReference>
<sequence>MATAFGRNNPEMGAKFCCGAGAFDYSPGRSCFEIGVRVFGSSQSESLGSSPDQDQEGRFSSWQGLDEQRPPNLAADFPFRAPCQLCRLFKCFLLTPTTQCRSLLPCCSEIGTVKLLEVRGV</sequence>
<gene>
    <name evidence="2" type="ORF">NPIL_246081</name>
</gene>
<reference evidence="2" key="1">
    <citation type="submission" date="2020-08" db="EMBL/GenBank/DDBJ databases">
        <title>Multicomponent nature underlies the extraordinary mechanical properties of spider dragline silk.</title>
        <authorList>
            <person name="Kono N."/>
            <person name="Nakamura H."/>
            <person name="Mori M."/>
            <person name="Yoshida Y."/>
            <person name="Ohtoshi R."/>
            <person name="Malay A.D."/>
            <person name="Moran D.A.P."/>
            <person name="Tomita M."/>
            <person name="Numata K."/>
            <person name="Arakawa K."/>
        </authorList>
    </citation>
    <scope>NUCLEOTIDE SEQUENCE</scope>
</reference>
<keyword evidence="3" id="KW-1185">Reference proteome</keyword>